<evidence type="ECO:0000256" key="4">
    <source>
        <dbReference type="ARBA" id="ARBA00023242"/>
    </source>
</evidence>
<evidence type="ECO:0000313" key="7">
    <source>
        <dbReference type="Proteomes" id="UP000077115"/>
    </source>
</evidence>
<evidence type="ECO:0000256" key="2">
    <source>
        <dbReference type="ARBA" id="ARBA00010059"/>
    </source>
</evidence>
<dbReference type="InterPro" id="IPR004855">
    <property type="entry name" value="TFIIA_asu/bsu"/>
</dbReference>
<comment type="similarity">
    <text evidence="2">Belongs to the TFIIA subunit 1 family.</text>
</comment>
<accession>A0A177WA36</accession>
<dbReference type="GO" id="GO:0006367">
    <property type="term" value="P:transcription initiation at RNA polymerase II promoter"/>
    <property type="evidence" value="ECO:0007669"/>
    <property type="project" value="InterPro"/>
</dbReference>
<dbReference type="EMBL" id="DS022300">
    <property type="protein sequence ID" value="OAJ36564.1"/>
    <property type="molecule type" value="Genomic_DNA"/>
</dbReference>
<dbReference type="SMART" id="SM01371">
    <property type="entry name" value="TFIIA"/>
    <property type="match status" value="1"/>
</dbReference>
<feature type="compositionally biased region" description="Low complexity" evidence="5">
    <location>
        <begin position="211"/>
        <end position="221"/>
    </location>
</feature>
<dbReference type="Gene3D" id="1.10.287.100">
    <property type="match status" value="1"/>
</dbReference>
<name>A0A177WA36_BATDL</name>
<dbReference type="Proteomes" id="UP000077115">
    <property type="component" value="Unassembled WGS sequence"/>
</dbReference>
<dbReference type="Pfam" id="PF03153">
    <property type="entry name" value="TFIIA"/>
    <property type="match status" value="1"/>
</dbReference>
<proteinExistence type="inferred from homology"/>
<evidence type="ECO:0000313" key="6">
    <source>
        <dbReference type="EMBL" id="OAJ36564.1"/>
    </source>
</evidence>
<sequence>MSQRFAELGMDVNVLSELQQTWETKIMAMGVASFAPTTHPLHDEQFSLKNPQSNPQFGISAITRDDGLYEYGSPANLAALANSGSSYSLPQTDGPAEDDAIHGNSSLANIKLKSSHLDNEEPHLLPSSSLAHAVSLPNLATQSNPLSLASNNSSTRTNPTRSQVRAILARAARQYRRQRGAFALTHKSIGKISQLDGNDDDDDDDDDADEPAGGADTSDIGSELDDDDSEDEYAEVDHLVLCQFEKVQRVKNKWKCVLKDGVVNVNGKDYLFNKASLVGNSVLPFKPFSNVSGLSVYSRQIVISSGNLLKTMLFVRL</sequence>
<dbReference type="PANTHER" id="PTHR12694:SF8">
    <property type="entry name" value="TRANSCRIPTION INITIATION FACTOR IIA SUBUNIT 1"/>
    <property type="match status" value="1"/>
</dbReference>
<dbReference type="eggNOG" id="KOG2652">
    <property type="taxonomic scope" value="Eukaryota"/>
</dbReference>
<protein>
    <submittedName>
        <fullName evidence="6">Uncharacterized protein</fullName>
    </submittedName>
</protein>
<dbReference type="Gene3D" id="2.30.18.10">
    <property type="entry name" value="Transcription factor IIA (TFIIA), beta-barrel domain"/>
    <property type="match status" value="1"/>
</dbReference>
<dbReference type="InterPro" id="IPR009088">
    <property type="entry name" value="TFIIA_b-brl"/>
</dbReference>
<feature type="region of interest" description="Disordered" evidence="5">
    <location>
        <begin position="192"/>
        <end position="228"/>
    </location>
</feature>
<reference evidence="6 7" key="2">
    <citation type="submission" date="2016-05" db="EMBL/GenBank/DDBJ databases">
        <title>Lineage-specific infection strategies underlie the spectrum of fungal disease in amphibians.</title>
        <authorList>
            <person name="Cuomo C.A."/>
            <person name="Farrer R.A."/>
            <person name="James T."/>
            <person name="Longcore J."/>
            <person name="Birren B."/>
        </authorList>
    </citation>
    <scope>NUCLEOTIDE SEQUENCE [LARGE SCALE GENOMIC DNA]</scope>
    <source>
        <strain evidence="6 7">JEL423</strain>
    </source>
</reference>
<feature type="compositionally biased region" description="Acidic residues" evidence="5">
    <location>
        <begin position="197"/>
        <end position="210"/>
    </location>
</feature>
<dbReference type="GO" id="GO:0005672">
    <property type="term" value="C:transcription factor TFIIA complex"/>
    <property type="evidence" value="ECO:0007669"/>
    <property type="project" value="InterPro"/>
</dbReference>
<dbReference type="OrthoDB" id="6275927at2759"/>
<reference evidence="6 7" key="1">
    <citation type="submission" date="2006-10" db="EMBL/GenBank/DDBJ databases">
        <title>The Genome Sequence of Batrachochytrium dendrobatidis JEL423.</title>
        <authorList>
            <consortium name="The Broad Institute Genome Sequencing Platform"/>
            <person name="Birren B."/>
            <person name="Lander E."/>
            <person name="Galagan J."/>
            <person name="Cuomo C."/>
            <person name="Devon K."/>
            <person name="Jaffe D."/>
            <person name="Butler J."/>
            <person name="Alvarez P."/>
            <person name="Gnerre S."/>
            <person name="Grabherr M."/>
            <person name="Kleber M."/>
            <person name="Mauceli E."/>
            <person name="Brockman W."/>
            <person name="Young S."/>
            <person name="LaButti K."/>
            <person name="Sykes S."/>
            <person name="DeCaprio D."/>
            <person name="Crawford M."/>
            <person name="Koehrsen M."/>
            <person name="Engels R."/>
            <person name="Montgomery P."/>
            <person name="Pearson M."/>
            <person name="Howarth C."/>
            <person name="Larson L."/>
            <person name="White J."/>
            <person name="O'Leary S."/>
            <person name="Kodira C."/>
            <person name="Zeng Q."/>
            <person name="Yandava C."/>
            <person name="Alvarado L."/>
            <person name="Longcore J."/>
            <person name="James T."/>
        </authorList>
    </citation>
    <scope>NUCLEOTIDE SEQUENCE [LARGE SCALE GENOMIC DNA]</scope>
    <source>
        <strain evidence="6 7">JEL423</strain>
    </source>
</reference>
<evidence type="ECO:0000256" key="1">
    <source>
        <dbReference type="ARBA" id="ARBA00004123"/>
    </source>
</evidence>
<evidence type="ECO:0000256" key="5">
    <source>
        <dbReference type="SAM" id="MobiDB-lite"/>
    </source>
</evidence>
<gene>
    <name evidence="6" type="ORF">BDEG_20726</name>
</gene>
<dbReference type="CDD" id="cd07976">
    <property type="entry name" value="TFIIA_alpha_beta_like"/>
    <property type="match status" value="1"/>
</dbReference>
<feature type="compositionally biased region" description="Low complexity" evidence="5">
    <location>
        <begin position="143"/>
        <end position="154"/>
    </location>
</feature>
<dbReference type="VEuPathDB" id="FungiDB:BDEG_20726"/>
<keyword evidence="3" id="KW-0804">Transcription</keyword>
<organism evidence="6 7">
    <name type="scientific">Batrachochytrium dendrobatidis (strain JEL423)</name>
    <dbReference type="NCBI Taxonomy" id="403673"/>
    <lineage>
        <taxon>Eukaryota</taxon>
        <taxon>Fungi</taxon>
        <taxon>Fungi incertae sedis</taxon>
        <taxon>Chytridiomycota</taxon>
        <taxon>Chytridiomycota incertae sedis</taxon>
        <taxon>Chytridiomycetes</taxon>
        <taxon>Rhizophydiales</taxon>
        <taxon>Rhizophydiales incertae sedis</taxon>
        <taxon>Batrachochytrium</taxon>
    </lineage>
</organism>
<dbReference type="STRING" id="403673.A0A177WA36"/>
<dbReference type="AlphaFoldDB" id="A0A177WA36"/>
<feature type="region of interest" description="Disordered" evidence="5">
    <location>
        <begin position="142"/>
        <end position="162"/>
    </location>
</feature>
<dbReference type="PANTHER" id="PTHR12694">
    <property type="entry name" value="TRANSCRIPTION INITIATION FACTOR IIA SUBUNIT 1"/>
    <property type="match status" value="1"/>
</dbReference>
<comment type="subcellular location">
    <subcellularLocation>
        <location evidence="1">Nucleus</location>
    </subcellularLocation>
</comment>
<dbReference type="SUPFAM" id="SSF50784">
    <property type="entry name" value="Transcription factor IIA (TFIIA), beta-barrel domain"/>
    <property type="match status" value="1"/>
</dbReference>
<evidence type="ECO:0000256" key="3">
    <source>
        <dbReference type="ARBA" id="ARBA00023163"/>
    </source>
</evidence>
<keyword evidence="4" id="KW-0539">Nucleus</keyword>